<gene>
    <name evidence="1" type="ORF">A2997_02495</name>
</gene>
<dbReference type="Proteomes" id="UP000179448">
    <property type="component" value="Unassembled WGS sequence"/>
</dbReference>
<accession>A0A1F6WN80</accession>
<dbReference type="AlphaFoldDB" id="A0A1F6WN80"/>
<dbReference type="STRING" id="1801766.A2997_02495"/>
<reference evidence="1 2" key="1">
    <citation type="journal article" date="2016" name="Nat. Commun.">
        <title>Thousands of microbial genomes shed light on interconnected biogeochemical processes in an aquifer system.</title>
        <authorList>
            <person name="Anantharaman K."/>
            <person name="Brown C.T."/>
            <person name="Hug L.A."/>
            <person name="Sharon I."/>
            <person name="Castelle C.J."/>
            <person name="Probst A.J."/>
            <person name="Thomas B.C."/>
            <person name="Singh A."/>
            <person name="Wilkins M.J."/>
            <person name="Karaoz U."/>
            <person name="Brodie E.L."/>
            <person name="Williams K.H."/>
            <person name="Hubbard S.S."/>
            <person name="Banfield J.F."/>
        </authorList>
    </citation>
    <scope>NUCLEOTIDE SEQUENCE [LARGE SCALE GENOMIC DNA]</scope>
</reference>
<organism evidence="1 2">
    <name type="scientific">Candidatus Nomurabacteria bacterium RIFCSPLOWO2_01_FULL_36_10b</name>
    <dbReference type="NCBI Taxonomy" id="1801766"/>
    <lineage>
        <taxon>Bacteria</taxon>
        <taxon>Candidatus Nomuraibacteriota</taxon>
    </lineage>
</organism>
<dbReference type="EMBL" id="MFUQ01000019">
    <property type="protein sequence ID" value="OGI83337.1"/>
    <property type="molecule type" value="Genomic_DNA"/>
</dbReference>
<evidence type="ECO:0000313" key="1">
    <source>
        <dbReference type="EMBL" id="OGI83337.1"/>
    </source>
</evidence>
<evidence type="ECO:0000313" key="2">
    <source>
        <dbReference type="Proteomes" id="UP000179448"/>
    </source>
</evidence>
<sequence length="231" mass="27056">MKKNIFFFLALVFVCCCNKNSETDDGLSGWYENVKKVLGEDFITPEEISATCRIQYSPQQLIYFMDHPPDYDNIIWCKNNGFMLVAGPPNDMNLLQIRHSMEKTLFCNQYWYTGEWFGKNDWVKPSWLMVRKREVPHSKHKNWMEQKTLVRQPEYIPNVAELAWAVIMYKKVRGVYLLPNYMLRTSSVSDDGHHVEVGKFDEGGLLLTHFSLDYNNRNKLMGIASARPPKN</sequence>
<name>A0A1F6WN80_9BACT</name>
<comment type="caution">
    <text evidence="1">The sequence shown here is derived from an EMBL/GenBank/DDBJ whole genome shotgun (WGS) entry which is preliminary data.</text>
</comment>
<protein>
    <submittedName>
        <fullName evidence="1">Uncharacterized protein</fullName>
    </submittedName>
</protein>
<proteinExistence type="predicted"/>